<dbReference type="AlphaFoldDB" id="A0A8H7KAB7"/>
<comment type="subcellular location">
    <subcellularLocation>
        <location evidence="1">Membrane</location>
        <topology evidence="1">Multi-pass membrane protein</topology>
    </subcellularLocation>
</comment>
<accession>A0A8H7KAB7</accession>
<feature type="transmembrane region" description="Helical" evidence="7">
    <location>
        <begin position="149"/>
        <end position="170"/>
    </location>
</feature>
<keyword evidence="3 7" id="KW-0812">Transmembrane</keyword>
<feature type="transmembrane region" description="Helical" evidence="7">
    <location>
        <begin position="378"/>
        <end position="397"/>
    </location>
</feature>
<evidence type="ECO:0000256" key="2">
    <source>
        <dbReference type="ARBA" id="ARBA00007520"/>
    </source>
</evidence>
<dbReference type="EMBL" id="JADCTT010000008">
    <property type="protein sequence ID" value="KAF9748724.1"/>
    <property type="molecule type" value="Genomic_DNA"/>
</dbReference>
<evidence type="ECO:0000256" key="7">
    <source>
        <dbReference type="SAM" id="Phobius"/>
    </source>
</evidence>
<evidence type="ECO:0000256" key="3">
    <source>
        <dbReference type="ARBA" id="ARBA00022692"/>
    </source>
</evidence>
<feature type="transmembrane region" description="Helical" evidence="7">
    <location>
        <begin position="208"/>
        <end position="228"/>
    </location>
</feature>
<proteinExistence type="inferred from homology"/>
<dbReference type="InterPro" id="IPR020846">
    <property type="entry name" value="MFS_dom"/>
</dbReference>
<keyword evidence="4 7" id="KW-1133">Transmembrane helix</keyword>
<feature type="transmembrane region" description="Helical" evidence="7">
    <location>
        <begin position="273"/>
        <end position="294"/>
    </location>
</feature>
<evidence type="ECO:0000256" key="5">
    <source>
        <dbReference type="ARBA" id="ARBA00023136"/>
    </source>
</evidence>
<name>A0A8H7KAB7_BIOOC</name>
<feature type="transmembrane region" description="Helical" evidence="7">
    <location>
        <begin position="582"/>
        <end position="602"/>
    </location>
</feature>
<dbReference type="PROSITE" id="PS50850">
    <property type="entry name" value="MFS"/>
    <property type="match status" value="1"/>
</dbReference>
<dbReference type="FunFam" id="1.20.1720.10:FF:000014">
    <property type="entry name" value="MFS drug transporter, putative"/>
    <property type="match status" value="1"/>
</dbReference>
<dbReference type="InterPro" id="IPR036259">
    <property type="entry name" value="MFS_trans_sf"/>
</dbReference>
<protein>
    <recommendedName>
        <fullName evidence="8">Major facilitator superfamily (MFS) profile domain-containing protein</fullName>
    </recommendedName>
</protein>
<sequence length="603" mass="64922">MASTTIETASAQAEAQPSELNPPDQEKGVLSPALDSTTSPGDDSKQRTRVETVLVSSSLMAALFLSALDVTIVATAIPAISQDLESSTGYIWIGASYLLANAACSPIWRKLSDIWGRKVILLTTIGIFWIGSLLCGTSVNMGMLLGARAIRGIGAGGVVTLVNVCIGDLFSVRERGFYYGLVGAVWGIASAIGPVVGGMLSSQASWRWCFYINLPISGIGIVLLYVVLKLHNPRTPLKEGLKAVDWCGSLTVIGSTVMFLLGLELGGVTHPWASPLVICLLAFGLVLASIFVFIESHYAKYPIIPLNLFADSSNFGALTTAFFHTMASTSGSYWLPLYFQGALGTSALLSGVYILPFLMGMCIVSAASGFIIRRTGNYVFIIRGGMVVATTGFGLFIDLPNNKNLAKIVIYQAIAGVGLGPNYQSPLIALQNNVDAHDIGSATSTNSFVRQLASAMSIVIGGVVFNNAMESQQPKLESLLGQDLAQKFSGRNASSNVFTVTKLRTSKSYVVRRAYAKAITTMYIFFAVLSGVGLLASLFIKQKQMSWEHKEHKTGLQSLMNRLPNKQKVGISARVNDRNRTAYLRTKLWFYLTILHLFALCLK</sequence>
<dbReference type="GO" id="GO:0022857">
    <property type="term" value="F:transmembrane transporter activity"/>
    <property type="evidence" value="ECO:0007669"/>
    <property type="project" value="InterPro"/>
</dbReference>
<dbReference type="GO" id="GO:0005886">
    <property type="term" value="C:plasma membrane"/>
    <property type="evidence" value="ECO:0007669"/>
    <property type="project" value="TreeGrafter"/>
</dbReference>
<feature type="transmembrane region" description="Helical" evidence="7">
    <location>
        <begin position="120"/>
        <end position="143"/>
    </location>
</feature>
<dbReference type="InterPro" id="IPR011701">
    <property type="entry name" value="MFS"/>
</dbReference>
<evidence type="ECO:0000256" key="4">
    <source>
        <dbReference type="ARBA" id="ARBA00022989"/>
    </source>
</evidence>
<evidence type="ECO:0000313" key="10">
    <source>
        <dbReference type="Proteomes" id="UP000616885"/>
    </source>
</evidence>
<dbReference type="SUPFAM" id="SSF103473">
    <property type="entry name" value="MFS general substrate transporter"/>
    <property type="match status" value="2"/>
</dbReference>
<dbReference type="Gene3D" id="1.20.1720.10">
    <property type="entry name" value="Multidrug resistance protein D"/>
    <property type="match status" value="1"/>
</dbReference>
<feature type="transmembrane region" description="Helical" evidence="7">
    <location>
        <begin position="347"/>
        <end position="371"/>
    </location>
</feature>
<comment type="similarity">
    <text evidence="2">Belongs to the major facilitator superfamily. TCR/Tet family.</text>
</comment>
<evidence type="ECO:0000256" key="6">
    <source>
        <dbReference type="SAM" id="MobiDB-lite"/>
    </source>
</evidence>
<feature type="compositionally biased region" description="Polar residues" evidence="6">
    <location>
        <begin position="1"/>
        <end position="19"/>
    </location>
</feature>
<feature type="transmembrane region" description="Helical" evidence="7">
    <location>
        <begin position="53"/>
        <end position="77"/>
    </location>
</feature>
<dbReference type="Pfam" id="PF07690">
    <property type="entry name" value="MFS_1"/>
    <property type="match status" value="1"/>
</dbReference>
<reference evidence="9" key="1">
    <citation type="submission" date="2020-10" db="EMBL/GenBank/DDBJ databases">
        <title>High-Quality Genome Resource of Clonostachys rosea strain S41 by Oxford Nanopore Long-Read Sequencing.</title>
        <authorList>
            <person name="Wang H."/>
        </authorList>
    </citation>
    <scope>NUCLEOTIDE SEQUENCE</scope>
    <source>
        <strain evidence="9">S41</strain>
    </source>
</reference>
<dbReference type="PANTHER" id="PTHR23501">
    <property type="entry name" value="MAJOR FACILITATOR SUPERFAMILY"/>
    <property type="match status" value="1"/>
</dbReference>
<feature type="transmembrane region" description="Helical" evidence="7">
    <location>
        <begin position="315"/>
        <end position="335"/>
    </location>
</feature>
<feature type="transmembrane region" description="Helical" evidence="7">
    <location>
        <begin position="514"/>
        <end position="540"/>
    </location>
</feature>
<dbReference type="Proteomes" id="UP000616885">
    <property type="component" value="Unassembled WGS sequence"/>
</dbReference>
<dbReference type="CDD" id="cd17502">
    <property type="entry name" value="MFS_Azr1_MDR_like"/>
    <property type="match status" value="1"/>
</dbReference>
<gene>
    <name evidence="9" type="ORF">IM811_016519</name>
</gene>
<feature type="transmembrane region" description="Helical" evidence="7">
    <location>
        <begin position="240"/>
        <end position="261"/>
    </location>
</feature>
<evidence type="ECO:0000313" key="9">
    <source>
        <dbReference type="EMBL" id="KAF9748724.1"/>
    </source>
</evidence>
<dbReference type="Gene3D" id="1.20.1250.20">
    <property type="entry name" value="MFS general substrate transporter like domains"/>
    <property type="match status" value="1"/>
</dbReference>
<feature type="domain" description="Major facilitator superfamily (MFS) profile" evidence="8">
    <location>
        <begin position="55"/>
        <end position="545"/>
    </location>
</feature>
<feature type="transmembrane region" description="Helical" evidence="7">
    <location>
        <begin position="177"/>
        <end position="196"/>
    </location>
</feature>
<organism evidence="9 10">
    <name type="scientific">Bionectria ochroleuca</name>
    <name type="common">Gliocladium roseum</name>
    <dbReference type="NCBI Taxonomy" id="29856"/>
    <lineage>
        <taxon>Eukaryota</taxon>
        <taxon>Fungi</taxon>
        <taxon>Dikarya</taxon>
        <taxon>Ascomycota</taxon>
        <taxon>Pezizomycotina</taxon>
        <taxon>Sordariomycetes</taxon>
        <taxon>Hypocreomycetidae</taxon>
        <taxon>Hypocreales</taxon>
        <taxon>Bionectriaceae</taxon>
        <taxon>Clonostachys</taxon>
    </lineage>
</organism>
<comment type="caution">
    <text evidence="9">The sequence shown here is derived from an EMBL/GenBank/DDBJ whole genome shotgun (WGS) entry which is preliminary data.</text>
</comment>
<dbReference type="PRINTS" id="PR01036">
    <property type="entry name" value="TCRTETB"/>
</dbReference>
<feature type="transmembrane region" description="Helical" evidence="7">
    <location>
        <begin position="89"/>
        <end position="108"/>
    </location>
</feature>
<keyword evidence="5 7" id="KW-0472">Membrane</keyword>
<feature type="region of interest" description="Disordered" evidence="6">
    <location>
        <begin position="1"/>
        <end position="48"/>
    </location>
</feature>
<evidence type="ECO:0000256" key="1">
    <source>
        <dbReference type="ARBA" id="ARBA00004141"/>
    </source>
</evidence>
<dbReference type="PANTHER" id="PTHR23501:SF102">
    <property type="entry name" value="DRUG TRANSPORTER, PUTATIVE (AFU_ORTHOLOGUE AFUA_3G08530)-RELATED"/>
    <property type="match status" value="1"/>
</dbReference>
<evidence type="ECO:0000259" key="8">
    <source>
        <dbReference type="PROSITE" id="PS50850"/>
    </source>
</evidence>